<dbReference type="Proteomes" id="UP000005237">
    <property type="component" value="Unassembled WGS sequence"/>
</dbReference>
<dbReference type="GO" id="GO:0005737">
    <property type="term" value="C:cytoplasm"/>
    <property type="evidence" value="ECO:0007669"/>
    <property type="project" value="TreeGrafter"/>
</dbReference>
<dbReference type="PANTHER" id="PTHR14388:SF17">
    <property type="entry name" value="SH2 DOMAIN-CONTAINING PROTEIN"/>
    <property type="match status" value="1"/>
</dbReference>
<keyword evidence="2" id="KW-1185">Reference proteome</keyword>
<proteinExistence type="predicted"/>
<name>A0A8R1IKG0_CAEJA</name>
<dbReference type="PANTHER" id="PTHR14388">
    <property type="entry name" value="T CELL-SPECIFIC ADAPTER PROTEIN TSAD"/>
    <property type="match status" value="1"/>
</dbReference>
<dbReference type="EnsemblMetazoa" id="CJA32193.1">
    <property type="protein sequence ID" value="CJA32193.1"/>
    <property type="gene ID" value="WBGene00208040"/>
</dbReference>
<reference evidence="2" key="1">
    <citation type="submission" date="2010-08" db="EMBL/GenBank/DDBJ databases">
        <authorList>
            <consortium name="Caenorhabditis japonica Sequencing Consortium"/>
            <person name="Wilson R.K."/>
        </authorList>
    </citation>
    <scope>NUCLEOTIDE SEQUENCE [LARGE SCALE GENOMIC DNA]</scope>
    <source>
        <strain evidence="2">DF5081</strain>
    </source>
</reference>
<sequence length="126" mass="14717">MSILNEILSTGHVEEELLAALDDEQKQLLFCQMRAEQVRKWELAETEWERNRPLNRSPKKKSLRWLTGTDGDVWVWVMGDHEEDKTIEEILEDESREKAHTLAIRELRSIGSDSDEDALMVQLGRL</sequence>
<evidence type="ECO:0000313" key="2">
    <source>
        <dbReference type="Proteomes" id="UP000005237"/>
    </source>
</evidence>
<reference evidence="1" key="2">
    <citation type="submission" date="2022-06" db="UniProtKB">
        <authorList>
            <consortium name="EnsemblMetazoa"/>
        </authorList>
    </citation>
    <scope>IDENTIFICATION</scope>
    <source>
        <strain evidence="1">DF5081</strain>
    </source>
</reference>
<organism evidence="1 2">
    <name type="scientific">Caenorhabditis japonica</name>
    <dbReference type="NCBI Taxonomy" id="281687"/>
    <lineage>
        <taxon>Eukaryota</taxon>
        <taxon>Metazoa</taxon>
        <taxon>Ecdysozoa</taxon>
        <taxon>Nematoda</taxon>
        <taxon>Chromadorea</taxon>
        <taxon>Rhabditida</taxon>
        <taxon>Rhabditina</taxon>
        <taxon>Rhabditomorpha</taxon>
        <taxon>Rhabditoidea</taxon>
        <taxon>Rhabditidae</taxon>
        <taxon>Peloderinae</taxon>
        <taxon>Caenorhabditis</taxon>
    </lineage>
</organism>
<dbReference type="AlphaFoldDB" id="A0A8R1IKG0"/>
<evidence type="ECO:0000313" key="1">
    <source>
        <dbReference type="EnsemblMetazoa" id="CJA32193.1"/>
    </source>
</evidence>
<protein>
    <submittedName>
        <fullName evidence="1">Uncharacterized protein</fullName>
    </submittedName>
</protein>
<accession>A0A8R1IKG0</accession>